<dbReference type="PANTHER" id="PTHR37422">
    <property type="entry name" value="TEICHURONIC ACID BIOSYNTHESIS PROTEIN TUAE"/>
    <property type="match status" value="1"/>
</dbReference>
<feature type="transmembrane region" description="Helical" evidence="5">
    <location>
        <begin position="202"/>
        <end position="218"/>
    </location>
</feature>
<evidence type="ECO:0000259" key="6">
    <source>
        <dbReference type="Pfam" id="PF04932"/>
    </source>
</evidence>
<accession>A0ABX2D206</accession>
<dbReference type="InterPro" id="IPR007016">
    <property type="entry name" value="O-antigen_ligase-rel_domated"/>
</dbReference>
<gene>
    <name evidence="7" type="ORF">E5S67_04356</name>
</gene>
<feature type="domain" description="O-antigen ligase-related" evidence="6">
    <location>
        <begin position="247"/>
        <end position="381"/>
    </location>
</feature>
<keyword evidence="4 5" id="KW-0472">Membrane</keyword>
<proteinExistence type="predicted"/>
<feature type="transmembrane region" description="Helical" evidence="5">
    <location>
        <begin position="80"/>
        <end position="96"/>
    </location>
</feature>
<feature type="transmembrane region" description="Helical" evidence="5">
    <location>
        <begin position="223"/>
        <end position="239"/>
    </location>
</feature>
<organism evidence="7 8">
    <name type="scientific">Microcoleus asticus IPMA8</name>
    <dbReference type="NCBI Taxonomy" id="2563858"/>
    <lineage>
        <taxon>Bacteria</taxon>
        <taxon>Bacillati</taxon>
        <taxon>Cyanobacteriota</taxon>
        <taxon>Cyanophyceae</taxon>
        <taxon>Oscillatoriophycideae</taxon>
        <taxon>Oscillatoriales</taxon>
        <taxon>Microcoleaceae</taxon>
        <taxon>Microcoleus</taxon>
        <taxon>Microcoleus asticus</taxon>
    </lineage>
</organism>
<feature type="transmembrane region" description="Helical" evidence="5">
    <location>
        <begin position="42"/>
        <end position="60"/>
    </location>
</feature>
<evidence type="ECO:0000256" key="5">
    <source>
        <dbReference type="SAM" id="Phobius"/>
    </source>
</evidence>
<feature type="transmembrane region" description="Helical" evidence="5">
    <location>
        <begin position="407"/>
        <end position="435"/>
    </location>
</feature>
<dbReference type="Proteomes" id="UP000702425">
    <property type="component" value="Unassembled WGS sequence"/>
</dbReference>
<feature type="transmembrane region" description="Helical" evidence="5">
    <location>
        <begin position="270"/>
        <end position="290"/>
    </location>
</feature>
<reference evidence="7 8" key="1">
    <citation type="journal article" date="2020" name="Sci. Rep.">
        <title>A novel cyanobacterial geosmin producer, revising GeoA distribution and dispersion patterns in Bacteria.</title>
        <authorList>
            <person name="Churro C."/>
            <person name="Semedo-Aguiar A.P."/>
            <person name="Silva A.D."/>
            <person name="Pereira-Leal J.B."/>
            <person name="Leite R.B."/>
        </authorList>
    </citation>
    <scope>NUCLEOTIDE SEQUENCE [LARGE SCALE GENOMIC DNA]</scope>
    <source>
        <strain evidence="7 8">IPMA8</strain>
    </source>
</reference>
<dbReference type="PANTHER" id="PTHR37422:SF17">
    <property type="entry name" value="O-ANTIGEN LIGASE"/>
    <property type="match status" value="1"/>
</dbReference>
<feature type="transmembrane region" description="Helical" evidence="5">
    <location>
        <begin position="245"/>
        <end position="263"/>
    </location>
</feature>
<evidence type="ECO:0000313" key="8">
    <source>
        <dbReference type="Proteomes" id="UP000702425"/>
    </source>
</evidence>
<comment type="caution">
    <text evidence="7">The sequence shown here is derived from an EMBL/GenBank/DDBJ whole genome shotgun (WGS) entry which is preliminary data.</text>
</comment>
<dbReference type="Pfam" id="PF04932">
    <property type="entry name" value="Wzy_C"/>
    <property type="match status" value="1"/>
</dbReference>
<feature type="transmembrane region" description="Helical" evidence="5">
    <location>
        <begin position="6"/>
        <end position="30"/>
    </location>
</feature>
<evidence type="ECO:0000256" key="4">
    <source>
        <dbReference type="ARBA" id="ARBA00023136"/>
    </source>
</evidence>
<sequence>MKDILRVPMFALMLFCLAVVIFVTIYILVARHPKLGVTLEKIFVGILFFTITGGSGIIAMPFTKLHPKVLYNLESTPPTIIGQIAIYGAMILILFPRLTKTTKKTVSLLIKWIAGDICLGLFLLTMTLSGLWSQTPEITFRAIFAMWGITMVSIYVGKVYSWLEIYGLLRWLTGLLALWGVVKPNPALDGCWTGVFGHKNPFSFQMANTASLWILYAVKERKYRYFSLFITLIALVGLQKGCSGASRILTVVLISLWSYLALLKKLPVKWAFLCFILFLVGSIGISILVLNNLEAIIVDGLKKDMTLTGRTDFWPLIIDRINQNHPIFGYGMAGFWQPWRGLENPAYGIIVVKSGFVPPHSHNGFIDILCELGWVGLLLFILSFLNNIFRGIKYLVKESFPESGLPLYLLTFMLMTNLTEGGLFGIGTYWCWYVVLSVKLSLDRTAKDNQH</sequence>
<feature type="transmembrane region" description="Helical" evidence="5">
    <location>
        <begin position="138"/>
        <end position="156"/>
    </location>
</feature>
<dbReference type="RefSeq" id="WP_172190474.1">
    <property type="nucleotide sequence ID" value="NZ_CAWPPK010000308.1"/>
</dbReference>
<evidence type="ECO:0000256" key="1">
    <source>
        <dbReference type="ARBA" id="ARBA00004141"/>
    </source>
</evidence>
<comment type="subcellular location">
    <subcellularLocation>
        <location evidence="1">Membrane</location>
        <topology evidence="1">Multi-pass membrane protein</topology>
    </subcellularLocation>
</comment>
<name>A0ABX2D206_9CYAN</name>
<feature type="transmembrane region" description="Helical" evidence="5">
    <location>
        <begin position="108"/>
        <end position="132"/>
    </location>
</feature>
<feature type="transmembrane region" description="Helical" evidence="5">
    <location>
        <begin position="365"/>
        <end position="386"/>
    </location>
</feature>
<feature type="transmembrane region" description="Helical" evidence="5">
    <location>
        <begin position="163"/>
        <end position="182"/>
    </location>
</feature>
<evidence type="ECO:0000256" key="2">
    <source>
        <dbReference type="ARBA" id="ARBA00022692"/>
    </source>
</evidence>
<keyword evidence="2 5" id="KW-0812">Transmembrane</keyword>
<evidence type="ECO:0000256" key="3">
    <source>
        <dbReference type="ARBA" id="ARBA00022989"/>
    </source>
</evidence>
<dbReference type="EMBL" id="SRRZ01000090">
    <property type="protein sequence ID" value="NQE36591.1"/>
    <property type="molecule type" value="Genomic_DNA"/>
</dbReference>
<keyword evidence="8" id="KW-1185">Reference proteome</keyword>
<protein>
    <recommendedName>
        <fullName evidence="6">O-antigen ligase-related domain-containing protein</fullName>
    </recommendedName>
</protein>
<dbReference type="InterPro" id="IPR051533">
    <property type="entry name" value="WaaL-like"/>
</dbReference>
<evidence type="ECO:0000313" key="7">
    <source>
        <dbReference type="EMBL" id="NQE36591.1"/>
    </source>
</evidence>
<keyword evidence="3 5" id="KW-1133">Transmembrane helix</keyword>